<keyword evidence="2" id="KW-0472">Membrane</keyword>
<evidence type="ECO:0000256" key="1">
    <source>
        <dbReference type="SAM" id="MobiDB-lite"/>
    </source>
</evidence>
<feature type="compositionally biased region" description="Gly residues" evidence="1">
    <location>
        <begin position="358"/>
        <end position="371"/>
    </location>
</feature>
<evidence type="ECO:0000313" key="4">
    <source>
        <dbReference type="Proteomes" id="UP000313359"/>
    </source>
</evidence>
<keyword evidence="2" id="KW-0812">Transmembrane</keyword>
<evidence type="ECO:0000313" key="3">
    <source>
        <dbReference type="EMBL" id="RPD67557.1"/>
    </source>
</evidence>
<dbReference type="AlphaFoldDB" id="A0A5C2SXG4"/>
<dbReference type="STRING" id="1328759.A0A5C2SXG4"/>
<gene>
    <name evidence="3" type="ORF">L227DRAFT_28288</name>
</gene>
<keyword evidence="4" id="KW-1185">Reference proteome</keyword>
<reference evidence="3" key="1">
    <citation type="journal article" date="2018" name="Genome Biol. Evol.">
        <title>Genomics and development of Lentinus tigrinus, a white-rot wood-decaying mushroom with dimorphic fruiting bodies.</title>
        <authorList>
            <person name="Wu B."/>
            <person name="Xu Z."/>
            <person name="Knudson A."/>
            <person name="Carlson A."/>
            <person name="Chen N."/>
            <person name="Kovaka S."/>
            <person name="LaButti K."/>
            <person name="Lipzen A."/>
            <person name="Pennachio C."/>
            <person name="Riley R."/>
            <person name="Schakwitz W."/>
            <person name="Umezawa K."/>
            <person name="Ohm R.A."/>
            <person name="Grigoriev I.V."/>
            <person name="Nagy L.G."/>
            <person name="Gibbons J."/>
            <person name="Hibbett D."/>
        </authorList>
    </citation>
    <scope>NUCLEOTIDE SEQUENCE [LARGE SCALE GENOMIC DNA]</scope>
    <source>
        <strain evidence="3">ALCF2SS1-6</strain>
    </source>
</reference>
<name>A0A5C2SXG4_9APHY</name>
<proteinExistence type="predicted"/>
<evidence type="ECO:0000256" key="2">
    <source>
        <dbReference type="SAM" id="Phobius"/>
    </source>
</evidence>
<keyword evidence="2" id="KW-1133">Transmembrane helix</keyword>
<feature type="compositionally biased region" description="Polar residues" evidence="1">
    <location>
        <begin position="282"/>
        <end position="293"/>
    </location>
</feature>
<dbReference type="EMBL" id="ML122250">
    <property type="protein sequence ID" value="RPD67557.1"/>
    <property type="molecule type" value="Genomic_DNA"/>
</dbReference>
<feature type="compositionally biased region" description="Polar residues" evidence="1">
    <location>
        <begin position="239"/>
        <end position="250"/>
    </location>
</feature>
<feature type="region of interest" description="Disordered" evidence="1">
    <location>
        <begin position="357"/>
        <end position="394"/>
    </location>
</feature>
<feature type="transmembrane region" description="Helical" evidence="2">
    <location>
        <begin position="170"/>
        <end position="193"/>
    </location>
</feature>
<dbReference type="OrthoDB" id="2757989at2759"/>
<feature type="region of interest" description="Disordered" evidence="1">
    <location>
        <begin position="231"/>
        <end position="298"/>
    </location>
</feature>
<sequence>MSSSLIIDDNDPSVQYTPLWDLAEGPGYGRSYNLTLHSVRDAGQSVAVAFRGTGIQVVIMREPTSVAGYPVTVYYIDGTYIASIDTPFVPDGRSQSNVTVFTKRDLTQGAHVLNITNMNGTRPSTFWLDYFLVDASSAALNPSSSSTSSSTGMPAATSTSESGTAPSERIAAIAGGVAGALVVIIAAVLGCLWRRRRRRVRKERMLRTNVQPYVPVVRIISQYRTSLHSLEKIPPSPVEGTQSPSVSTPDVRTPRADTDGSRAPSGGALALDTPRSKGESSPLATSITPTPSTADLPRSPVPLLVAEHRHSVRMAAEEAPLRPASGLVLPDELGRALSAASPEVRSGIISFMHSLLQGGPGQQRSGAGGPAGEVDSGMRMYDDDYVPPPQYTTQ</sequence>
<protein>
    <submittedName>
        <fullName evidence="3">Uncharacterized protein</fullName>
    </submittedName>
</protein>
<feature type="compositionally biased region" description="Low complexity" evidence="1">
    <location>
        <begin position="143"/>
        <end position="160"/>
    </location>
</feature>
<feature type="region of interest" description="Disordered" evidence="1">
    <location>
        <begin position="143"/>
        <end position="165"/>
    </location>
</feature>
<accession>A0A5C2SXG4</accession>
<organism evidence="3 4">
    <name type="scientific">Lentinus tigrinus ALCF2SS1-6</name>
    <dbReference type="NCBI Taxonomy" id="1328759"/>
    <lineage>
        <taxon>Eukaryota</taxon>
        <taxon>Fungi</taxon>
        <taxon>Dikarya</taxon>
        <taxon>Basidiomycota</taxon>
        <taxon>Agaricomycotina</taxon>
        <taxon>Agaricomycetes</taxon>
        <taxon>Polyporales</taxon>
        <taxon>Polyporaceae</taxon>
        <taxon>Lentinus</taxon>
    </lineage>
</organism>
<dbReference type="Gene3D" id="2.60.120.260">
    <property type="entry name" value="Galactose-binding domain-like"/>
    <property type="match status" value="1"/>
</dbReference>
<dbReference type="Proteomes" id="UP000313359">
    <property type="component" value="Unassembled WGS sequence"/>
</dbReference>